<dbReference type="SUPFAM" id="SSF57667">
    <property type="entry name" value="beta-beta-alpha zinc fingers"/>
    <property type="match status" value="1"/>
</dbReference>
<keyword evidence="3" id="KW-1185">Reference proteome</keyword>
<dbReference type="OrthoDB" id="374859at2157"/>
<reference evidence="2 3" key="1">
    <citation type="journal article" date="2014" name="Int. J. Syst. Evol. Microbiol.">
        <title>Nitrososphaera viennensis gen. nov., sp. nov., an aerobic and mesophilic, ammonia-oxidizing archaeon from soil and a member of the archaeal phylum Thaumarchaeota.</title>
        <authorList>
            <person name="Stieglmeier M."/>
            <person name="Klingl A."/>
            <person name="Alves R.J."/>
            <person name="Rittmann S.K."/>
            <person name="Melcher M."/>
            <person name="Leisch N."/>
            <person name="Schleper C."/>
        </authorList>
    </citation>
    <scope>NUCLEOTIDE SEQUENCE [LARGE SCALE GENOMIC DNA]</scope>
    <source>
        <strain evidence="2">EN76</strain>
    </source>
</reference>
<dbReference type="Gene3D" id="3.30.160.60">
    <property type="entry name" value="Classic Zinc Finger"/>
    <property type="match status" value="1"/>
</dbReference>
<dbReference type="Proteomes" id="UP000027093">
    <property type="component" value="Chromosome"/>
</dbReference>
<dbReference type="AlphaFoldDB" id="A0A060HFX8"/>
<dbReference type="InterPro" id="IPR036236">
    <property type="entry name" value="Znf_C2H2_sf"/>
</dbReference>
<evidence type="ECO:0000313" key="3">
    <source>
        <dbReference type="Proteomes" id="UP000027093"/>
    </source>
</evidence>
<organism evidence="2 3">
    <name type="scientific">Nitrososphaera viennensis EN76</name>
    <dbReference type="NCBI Taxonomy" id="926571"/>
    <lineage>
        <taxon>Archaea</taxon>
        <taxon>Nitrososphaerota</taxon>
        <taxon>Nitrososphaeria</taxon>
        <taxon>Nitrososphaerales</taxon>
        <taxon>Nitrososphaeraceae</taxon>
        <taxon>Nitrososphaera</taxon>
    </lineage>
</organism>
<gene>
    <name evidence="2" type="ORF">NVIE_002950</name>
</gene>
<feature type="domain" description="C2H2-type" evidence="1">
    <location>
        <begin position="8"/>
        <end position="35"/>
    </location>
</feature>
<protein>
    <recommendedName>
        <fullName evidence="1">C2H2-type domain-containing protein</fullName>
    </recommendedName>
</protein>
<accession>A0A060HFX8</accession>
<dbReference type="RefSeq" id="WP_158435030.1">
    <property type="nucleotide sequence ID" value="NZ_CP007536.1"/>
</dbReference>
<sequence>MDIKTSSFRCRVCGAELANKQRLENHKKVHSRKRKIYAYGDPYLTWLAYQGIQSGFR</sequence>
<dbReference type="HOGENOM" id="CLU_2985810_0_0_2"/>
<evidence type="ECO:0000313" key="2">
    <source>
        <dbReference type="EMBL" id="AIC14483.1"/>
    </source>
</evidence>
<name>A0A060HFX8_9ARCH</name>
<proteinExistence type="predicted"/>
<dbReference type="GeneID" id="74945553"/>
<dbReference type="PROSITE" id="PS00028">
    <property type="entry name" value="ZINC_FINGER_C2H2_1"/>
    <property type="match status" value="1"/>
</dbReference>
<dbReference type="InterPro" id="IPR013087">
    <property type="entry name" value="Znf_C2H2_type"/>
</dbReference>
<dbReference type="KEGG" id="nvn:NVIE_002950"/>
<dbReference type="EMBL" id="CP007536">
    <property type="protein sequence ID" value="AIC14483.1"/>
    <property type="molecule type" value="Genomic_DNA"/>
</dbReference>
<dbReference type="PROSITE" id="PS50157">
    <property type="entry name" value="ZINC_FINGER_C2H2_2"/>
    <property type="match status" value="1"/>
</dbReference>
<evidence type="ECO:0000259" key="1">
    <source>
        <dbReference type="PROSITE" id="PS50157"/>
    </source>
</evidence>